<reference evidence="1 2" key="1">
    <citation type="submission" date="2024-03" db="EMBL/GenBank/DDBJ databases">
        <title>Whole genome sequencing of Streptomyces racemochromogenes, to identify antimicrobial biosynthetic gene clusters.</title>
        <authorList>
            <person name="Suryawanshi P."/>
            <person name="Krishnaraj P.U."/>
            <person name="Arun Y.P."/>
            <person name="Suryawanshi M.P."/>
            <person name="Rakshit O."/>
        </authorList>
    </citation>
    <scope>NUCLEOTIDE SEQUENCE [LARGE SCALE GENOMIC DNA]</scope>
    <source>
        <strain evidence="1 2">AUDT626</strain>
    </source>
</reference>
<organism evidence="1 2">
    <name type="scientific">Streptomyces racemochromogenes</name>
    <dbReference type="NCBI Taxonomy" id="67353"/>
    <lineage>
        <taxon>Bacteria</taxon>
        <taxon>Bacillati</taxon>
        <taxon>Actinomycetota</taxon>
        <taxon>Actinomycetes</taxon>
        <taxon>Kitasatosporales</taxon>
        <taxon>Streptomycetaceae</taxon>
        <taxon>Streptomyces</taxon>
    </lineage>
</organism>
<evidence type="ECO:0000313" key="1">
    <source>
        <dbReference type="EMBL" id="MFH7594510.1"/>
    </source>
</evidence>
<proteinExistence type="predicted"/>
<comment type="caution">
    <text evidence="1">The sequence shown here is derived from an EMBL/GenBank/DDBJ whole genome shotgun (WGS) entry which is preliminary data.</text>
</comment>
<accession>A0ABW7P8J5</accession>
<evidence type="ECO:0000313" key="2">
    <source>
        <dbReference type="Proteomes" id="UP001610631"/>
    </source>
</evidence>
<dbReference type="RefSeq" id="WP_395508446.1">
    <property type="nucleotide sequence ID" value="NZ_JBBDHD010000009.1"/>
</dbReference>
<protein>
    <submittedName>
        <fullName evidence="1">Uncharacterized protein</fullName>
    </submittedName>
</protein>
<dbReference type="Proteomes" id="UP001610631">
    <property type="component" value="Unassembled WGS sequence"/>
</dbReference>
<name>A0ABW7P8J5_9ACTN</name>
<sequence length="206" mass="22307">MGLDLTLFMADWERLGAFPVEGRIDALDDTVWPPGDDEGLRCGRSGGWRWPPGRPGAGWCAAYEFSTTSGSYRPHCHAGDGWADMRPLVEAPLREAMDAFLGGLLWDADPAEDPALDGADGFFPPVTDPRRPHLLLVCPPEAVARKVPAWKEAEPRLDALRAPFAAECEGWAGRPETFDGFVALLREWGAVVTEAAGRGWGVVGVP</sequence>
<keyword evidence="2" id="KW-1185">Reference proteome</keyword>
<dbReference type="EMBL" id="JBBDHD010000009">
    <property type="protein sequence ID" value="MFH7594510.1"/>
    <property type="molecule type" value="Genomic_DNA"/>
</dbReference>
<gene>
    <name evidence="1" type="ORF">WDV06_05310</name>
</gene>